<keyword evidence="2" id="KW-0812">Transmembrane</keyword>
<keyword evidence="2" id="KW-0472">Membrane</keyword>
<sequence>MEPWQQGASPYGRDGETEDPRQREIRRRNERHMRRLTIQRWCIAFLYVLDAAVAVAVVVAFVKGMMSQVDLAQSLLRVIGFAILIDWAHLRDERRAEHGRKVIRYAVAAPRCDSIGRSVTWICPWCQGDNTIPLIKESEPWPLMQRCCVCCTTVVVPDVRRT</sequence>
<gene>
    <name evidence="3" type="ORF">BBOU_1288</name>
</gene>
<protein>
    <submittedName>
        <fullName evidence="3">Uncharacterized protein</fullName>
    </submittedName>
</protein>
<evidence type="ECO:0000256" key="2">
    <source>
        <dbReference type="SAM" id="Phobius"/>
    </source>
</evidence>
<dbReference type="Proteomes" id="UP000029093">
    <property type="component" value="Unassembled WGS sequence"/>
</dbReference>
<comment type="caution">
    <text evidence="3">The sequence shown here is derived from an EMBL/GenBank/DDBJ whole genome shotgun (WGS) entry which is preliminary data.</text>
</comment>
<evidence type="ECO:0000313" key="3">
    <source>
        <dbReference type="EMBL" id="KFI46202.1"/>
    </source>
</evidence>
<feature type="compositionally biased region" description="Basic and acidic residues" evidence="1">
    <location>
        <begin position="13"/>
        <end position="23"/>
    </location>
</feature>
<name>A0A086ZI52_9BIFI</name>
<accession>A0A086ZI52</accession>
<evidence type="ECO:0000256" key="1">
    <source>
        <dbReference type="SAM" id="MobiDB-lite"/>
    </source>
</evidence>
<dbReference type="GeneID" id="303204392"/>
<organism evidence="3 4">
    <name type="scientific">Bifidobacterium boum</name>
    <dbReference type="NCBI Taxonomy" id="78343"/>
    <lineage>
        <taxon>Bacteria</taxon>
        <taxon>Bacillati</taxon>
        <taxon>Actinomycetota</taxon>
        <taxon>Actinomycetes</taxon>
        <taxon>Bifidobacteriales</taxon>
        <taxon>Bifidobacteriaceae</taxon>
        <taxon>Bifidobacterium</taxon>
    </lineage>
</organism>
<feature type="transmembrane region" description="Helical" evidence="2">
    <location>
        <begin position="41"/>
        <end position="62"/>
    </location>
</feature>
<dbReference type="RefSeq" id="WP_152595620.1">
    <property type="nucleotide sequence ID" value="NZ_JBQKKZ010000012.1"/>
</dbReference>
<dbReference type="OrthoDB" id="9906662at2"/>
<reference evidence="3 4" key="1">
    <citation type="submission" date="2014-03" db="EMBL/GenBank/DDBJ databases">
        <title>Genomics of Bifidobacteria.</title>
        <authorList>
            <person name="Ventura M."/>
            <person name="Milani C."/>
            <person name="Lugli G.A."/>
        </authorList>
    </citation>
    <scope>NUCLEOTIDE SEQUENCE [LARGE SCALE GENOMIC DNA]</scope>
    <source>
        <strain evidence="3 4">LMG 10736</strain>
    </source>
</reference>
<keyword evidence="2" id="KW-1133">Transmembrane helix</keyword>
<evidence type="ECO:0000313" key="4">
    <source>
        <dbReference type="Proteomes" id="UP000029093"/>
    </source>
</evidence>
<dbReference type="EMBL" id="JGYQ01000016">
    <property type="protein sequence ID" value="KFI46202.1"/>
    <property type="molecule type" value="Genomic_DNA"/>
</dbReference>
<proteinExistence type="predicted"/>
<feature type="region of interest" description="Disordered" evidence="1">
    <location>
        <begin position="1"/>
        <end position="26"/>
    </location>
</feature>
<dbReference type="AlphaFoldDB" id="A0A086ZI52"/>
<keyword evidence="4" id="KW-1185">Reference proteome</keyword>